<dbReference type="PANTHER" id="PTHR11496">
    <property type="entry name" value="ALCOHOL DEHYDROGENASE"/>
    <property type="match status" value="1"/>
</dbReference>
<evidence type="ECO:0000256" key="2">
    <source>
        <dbReference type="ARBA" id="ARBA00012005"/>
    </source>
</evidence>
<dbReference type="RefSeq" id="WP_133198331.1">
    <property type="nucleotide sequence ID" value="NZ_JBHUCW010000030.1"/>
</dbReference>
<feature type="domain" description="Alcohol dehydrogenase iron-type/glycerol dehydrogenase GldA" evidence="8">
    <location>
        <begin position="13"/>
        <end position="156"/>
    </location>
</feature>
<dbReference type="GO" id="GO:0004022">
    <property type="term" value="F:alcohol dehydrogenase (NAD+) activity"/>
    <property type="evidence" value="ECO:0007669"/>
    <property type="project" value="TreeGrafter"/>
</dbReference>
<accession>A0A4R5M2D7</accession>
<protein>
    <recommendedName>
        <fullName evidence="2">maleylacetate reductase</fullName>
        <ecNumber evidence="2">1.3.1.32</ecNumber>
    </recommendedName>
</protein>
<evidence type="ECO:0000256" key="5">
    <source>
        <dbReference type="ARBA" id="ARBA00023027"/>
    </source>
</evidence>
<dbReference type="InterPro" id="IPR056798">
    <property type="entry name" value="ADH_Fe_C"/>
</dbReference>
<name>A0A4R5M2D7_9BURK</name>
<keyword evidence="4" id="KW-0560">Oxidoreductase</keyword>
<dbReference type="AlphaFoldDB" id="A0A4R5M2D7"/>
<comment type="caution">
    <text evidence="10">The sequence shown here is derived from an EMBL/GenBank/DDBJ whole genome shotgun (WGS) entry which is preliminary data.</text>
</comment>
<proteinExistence type="inferred from homology"/>
<keyword evidence="11" id="KW-1185">Reference proteome</keyword>
<dbReference type="SUPFAM" id="SSF56796">
    <property type="entry name" value="Dehydroquinate synthase-like"/>
    <property type="match status" value="1"/>
</dbReference>
<dbReference type="EMBL" id="SMRP01000020">
    <property type="protein sequence ID" value="TDG19664.1"/>
    <property type="molecule type" value="Genomic_DNA"/>
</dbReference>
<dbReference type="EC" id="1.3.1.32" evidence="2"/>
<dbReference type="CDD" id="cd08177">
    <property type="entry name" value="MAR"/>
    <property type="match status" value="1"/>
</dbReference>
<comment type="catalytic activity">
    <reaction evidence="6">
        <text>3-oxoadipate + NAD(+) = maleylacetate + NADH + H(+)</text>
        <dbReference type="Rhea" id="RHEA:16981"/>
        <dbReference type="ChEBI" id="CHEBI:15378"/>
        <dbReference type="ChEBI" id="CHEBI:15775"/>
        <dbReference type="ChEBI" id="CHEBI:16468"/>
        <dbReference type="ChEBI" id="CHEBI:57540"/>
        <dbReference type="ChEBI" id="CHEBI:57945"/>
        <dbReference type="EC" id="1.3.1.32"/>
    </reaction>
</comment>
<evidence type="ECO:0000256" key="6">
    <source>
        <dbReference type="ARBA" id="ARBA00050679"/>
    </source>
</evidence>
<keyword evidence="5" id="KW-0520">NAD</keyword>
<dbReference type="Gene3D" id="3.40.50.1970">
    <property type="match status" value="1"/>
</dbReference>
<dbReference type="PANTHER" id="PTHR11496:SF102">
    <property type="entry name" value="ALCOHOL DEHYDROGENASE 4"/>
    <property type="match status" value="1"/>
</dbReference>
<dbReference type="OrthoDB" id="3812122at2"/>
<evidence type="ECO:0000256" key="7">
    <source>
        <dbReference type="ARBA" id="ARBA00051531"/>
    </source>
</evidence>
<gene>
    <name evidence="10" type="ORF">EYW47_29260</name>
</gene>
<dbReference type="InterPro" id="IPR039697">
    <property type="entry name" value="Alcohol_dehydrogenase_Fe"/>
</dbReference>
<dbReference type="GO" id="GO:1901168">
    <property type="term" value="P:3-chlorocatechol catabolic process"/>
    <property type="evidence" value="ECO:0007669"/>
    <property type="project" value="UniProtKB-ARBA"/>
</dbReference>
<dbReference type="GO" id="GO:0018506">
    <property type="term" value="F:maleylacetate reductase activity"/>
    <property type="evidence" value="ECO:0007669"/>
    <property type="project" value="UniProtKB-EC"/>
</dbReference>
<dbReference type="Pfam" id="PF00465">
    <property type="entry name" value="Fe-ADH"/>
    <property type="match status" value="1"/>
</dbReference>
<organism evidence="10 11">
    <name type="scientific">Paraburkholderia silviterrae</name>
    <dbReference type="NCBI Taxonomy" id="2528715"/>
    <lineage>
        <taxon>Bacteria</taxon>
        <taxon>Pseudomonadati</taxon>
        <taxon>Pseudomonadota</taxon>
        <taxon>Betaproteobacteria</taxon>
        <taxon>Burkholderiales</taxon>
        <taxon>Burkholderiaceae</taxon>
        <taxon>Paraburkholderia</taxon>
    </lineage>
</organism>
<dbReference type="GO" id="GO:0046872">
    <property type="term" value="F:metal ion binding"/>
    <property type="evidence" value="ECO:0007669"/>
    <property type="project" value="InterPro"/>
</dbReference>
<comment type="catalytic activity">
    <reaction evidence="7">
        <text>3-oxoadipate + NADP(+) = maleylacetate + NADPH + H(+)</text>
        <dbReference type="Rhea" id="RHEA:16985"/>
        <dbReference type="ChEBI" id="CHEBI:15378"/>
        <dbReference type="ChEBI" id="CHEBI:15775"/>
        <dbReference type="ChEBI" id="CHEBI:16468"/>
        <dbReference type="ChEBI" id="CHEBI:57783"/>
        <dbReference type="ChEBI" id="CHEBI:58349"/>
        <dbReference type="EC" id="1.3.1.32"/>
    </reaction>
</comment>
<evidence type="ECO:0000259" key="9">
    <source>
        <dbReference type="Pfam" id="PF25137"/>
    </source>
</evidence>
<comment type="similarity">
    <text evidence="1">Belongs to the iron-containing alcohol dehydrogenase family.</text>
</comment>
<dbReference type="InterPro" id="IPR034786">
    <property type="entry name" value="MAR"/>
</dbReference>
<evidence type="ECO:0000259" key="8">
    <source>
        <dbReference type="Pfam" id="PF00465"/>
    </source>
</evidence>
<reference evidence="10 11" key="1">
    <citation type="submission" date="2019-03" db="EMBL/GenBank/DDBJ databases">
        <title>Paraburkholderia sp. 4M-K11, isolated from subtropical forest soil.</title>
        <authorList>
            <person name="Gao Z.-H."/>
            <person name="Qiu L.-H."/>
        </authorList>
    </citation>
    <scope>NUCLEOTIDE SEQUENCE [LARGE SCALE GENOMIC DNA]</scope>
    <source>
        <strain evidence="10 11">4M-K11</strain>
    </source>
</reference>
<evidence type="ECO:0000256" key="1">
    <source>
        <dbReference type="ARBA" id="ARBA00007358"/>
    </source>
</evidence>
<evidence type="ECO:0000313" key="10">
    <source>
        <dbReference type="EMBL" id="TDG19664.1"/>
    </source>
</evidence>
<dbReference type="Proteomes" id="UP000295722">
    <property type="component" value="Unassembled WGS sequence"/>
</dbReference>
<sequence>MQASLEFVYKARPARVIFGAGSLRHLEREVLELGAQRALVLSTPEQRALAQTIAERLGARAAAIYDRATMHVPVEVARDALEFAKSCGADCAIAVGGGSTVGLGKAIALESSLPILAIPTTYAGSEMTPIYGITEAGLKRTGADARVLPKTVIYDPELTLTLPVDLSVTSGINAIAHAAEGLYANDANPVMSLIAEEGIRALAQGLPGVRRDRADLAARSDALYGAWLCGMVLGNVGMALHHKLCHTLGGSFNLPHAQTHTVVLPHALAYNAAHAPDAMQRIARAIGADDAARGLYELARENGAPLALKTLGMSETDLDRAADLAAANPYWNPRPIERQALRALLQDAFDGVPPSTR</sequence>
<feature type="domain" description="Fe-containing alcohol dehydrogenase-like C-terminal" evidence="9">
    <location>
        <begin position="168"/>
        <end position="348"/>
    </location>
</feature>
<dbReference type="InterPro" id="IPR001670">
    <property type="entry name" value="ADH_Fe/GldA"/>
</dbReference>
<evidence type="ECO:0000256" key="3">
    <source>
        <dbReference type="ARBA" id="ARBA00022797"/>
    </source>
</evidence>
<evidence type="ECO:0000313" key="11">
    <source>
        <dbReference type="Proteomes" id="UP000295722"/>
    </source>
</evidence>
<keyword evidence="3" id="KW-0058">Aromatic hydrocarbons catabolism</keyword>
<evidence type="ECO:0000256" key="4">
    <source>
        <dbReference type="ARBA" id="ARBA00023002"/>
    </source>
</evidence>
<dbReference type="Pfam" id="PF25137">
    <property type="entry name" value="ADH_Fe_C"/>
    <property type="match status" value="1"/>
</dbReference>
<dbReference type="Gene3D" id="1.20.1090.10">
    <property type="entry name" value="Dehydroquinate synthase-like - alpha domain"/>
    <property type="match status" value="1"/>
</dbReference>
<dbReference type="FunFam" id="3.40.50.1970:FF:000015">
    <property type="entry name" value="Maleylacetate reductase 1"/>
    <property type="match status" value="1"/>
</dbReference>